<evidence type="ECO:0000313" key="1">
    <source>
        <dbReference type="EMBL" id="KAJ7088789.1"/>
    </source>
</evidence>
<proteinExistence type="predicted"/>
<sequence length="165" mass="18723">MPNRTLPRFLFGLKLALVRAVAIPFGFARMYRNLSGLPLPYATIYFDFMGDGLGMVVDLRSQAKLFYRLPDRDALILDYLHLFRLCEPHVHRTWPFLEPLAARNVLCQRTRDIAAQWQVLLSKLIGCPSAPARSPLRQVLGLAALLSYGKPEHHAFKRRPAPSAV</sequence>
<comment type="caution">
    <text evidence="1">The sequence shown here is derived from an EMBL/GenBank/DDBJ whole genome shotgun (WGS) entry which is preliminary data.</text>
</comment>
<accession>A0AAD6U8P9</accession>
<evidence type="ECO:0000313" key="2">
    <source>
        <dbReference type="Proteomes" id="UP001222325"/>
    </source>
</evidence>
<dbReference type="Proteomes" id="UP001222325">
    <property type="component" value="Unassembled WGS sequence"/>
</dbReference>
<dbReference type="EMBL" id="JARJCN010000025">
    <property type="protein sequence ID" value="KAJ7088789.1"/>
    <property type="molecule type" value="Genomic_DNA"/>
</dbReference>
<protein>
    <submittedName>
        <fullName evidence="1">Uncharacterized protein</fullName>
    </submittedName>
</protein>
<organism evidence="1 2">
    <name type="scientific">Mycena belliarum</name>
    <dbReference type="NCBI Taxonomy" id="1033014"/>
    <lineage>
        <taxon>Eukaryota</taxon>
        <taxon>Fungi</taxon>
        <taxon>Dikarya</taxon>
        <taxon>Basidiomycota</taxon>
        <taxon>Agaricomycotina</taxon>
        <taxon>Agaricomycetes</taxon>
        <taxon>Agaricomycetidae</taxon>
        <taxon>Agaricales</taxon>
        <taxon>Marasmiineae</taxon>
        <taxon>Mycenaceae</taxon>
        <taxon>Mycena</taxon>
    </lineage>
</organism>
<dbReference type="AlphaFoldDB" id="A0AAD6U8P9"/>
<keyword evidence="2" id="KW-1185">Reference proteome</keyword>
<name>A0AAD6U8P9_9AGAR</name>
<gene>
    <name evidence="1" type="ORF">B0H15DRAFT_840791</name>
</gene>
<reference evidence="1" key="1">
    <citation type="submission" date="2023-03" db="EMBL/GenBank/DDBJ databases">
        <title>Massive genome expansion in bonnet fungi (Mycena s.s.) driven by repeated elements and novel gene families across ecological guilds.</title>
        <authorList>
            <consortium name="Lawrence Berkeley National Laboratory"/>
            <person name="Harder C.B."/>
            <person name="Miyauchi S."/>
            <person name="Viragh M."/>
            <person name="Kuo A."/>
            <person name="Thoen E."/>
            <person name="Andreopoulos B."/>
            <person name="Lu D."/>
            <person name="Skrede I."/>
            <person name="Drula E."/>
            <person name="Henrissat B."/>
            <person name="Morin E."/>
            <person name="Kohler A."/>
            <person name="Barry K."/>
            <person name="LaButti K."/>
            <person name="Morin E."/>
            <person name="Salamov A."/>
            <person name="Lipzen A."/>
            <person name="Mereny Z."/>
            <person name="Hegedus B."/>
            <person name="Baldrian P."/>
            <person name="Stursova M."/>
            <person name="Weitz H."/>
            <person name="Taylor A."/>
            <person name="Grigoriev I.V."/>
            <person name="Nagy L.G."/>
            <person name="Martin F."/>
            <person name="Kauserud H."/>
        </authorList>
    </citation>
    <scope>NUCLEOTIDE SEQUENCE</scope>
    <source>
        <strain evidence="1">CBHHK173m</strain>
    </source>
</reference>